<feature type="region of interest" description="Disordered" evidence="1">
    <location>
        <begin position="233"/>
        <end position="305"/>
    </location>
</feature>
<evidence type="ECO:0000256" key="1">
    <source>
        <dbReference type="SAM" id="MobiDB-lite"/>
    </source>
</evidence>
<evidence type="ECO:0000313" key="2">
    <source>
        <dbReference type="EMBL" id="ETE63074.1"/>
    </source>
</evidence>
<sequence>MCLGPSDSYPWPCRLAFPQPFTLANELLSIRLWLSPFTETPFVPGLWLHGIVRLLPIGWQTEAMVLLPASMQYLGSCGVTGEMRQPNGRGSQLQTLVRVRKEGEGERERDCVLAPAPWKAASSSHLPSQLLSSLVLSLPNVTACLDVFSLITPLAAFSAAKIPLSDPASVTLNGQLVAGRWQVNGEKRAKKLCSCICCCDFLPGCHVHTGPSSAAAMRPAGFGWKGKAGEVLGSKEEGKGEWEGRGGREREKERKTEREKERERRERQERKERRKEGNKRNKEGKKEKGKKEKRKKGRKRKEEKG</sequence>
<feature type="non-terminal residue" evidence="2">
    <location>
        <position position="1"/>
    </location>
</feature>
<dbReference type="Proteomes" id="UP000018936">
    <property type="component" value="Unassembled WGS sequence"/>
</dbReference>
<dbReference type="AlphaFoldDB" id="V8NLC4"/>
<comment type="caution">
    <text evidence="2">The sequence shown here is derived from an EMBL/GenBank/DDBJ whole genome shotgun (WGS) entry which is preliminary data.</text>
</comment>
<organism evidence="2 3">
    <name type="scientific">Ophiophagus hannah</name>
    <name type="common">King cobra</name>
    <name type="synonym">Naja hannah</name>
    <dbReference type="NCBI Taxonomy" id="8665"/>
    <lineage>
        <taxon>Eukaryota</taxon>
        <taxon>Metazoa</taxon>
        <taxon>Chordata</taxon>
        <taxon>Craniata</taxon>
        <taxon>Vertebrata</taxon>
        <taxon>Euteleostomi</taxon>
        <taxon>Lepidosauria</taxon>
        <taxon>Squamata</taxon>
        <taxon>Bifurcata</taxon>
        <taxon>Unidentata</taxon>
        <taxon>Episquamata</taxon>
        <taxon>Toxicofera</taxon>
        <taxon>Serpentes</taxon>
        <taxon>Colubroidea</taxon>
        <taxon>Elapidae</taxon>
        <taxon>Elapinae</taxon>
        <taxon>Ophiophagus</taxon>
    </lineage>
</organism>
<name>V8NLC4_OPHHA</name>
<reference evidence="2 3" key="1">
    <citation type="journal article" date="2013" name="Proc. Natl. Acad. Sci. U.S.A.">
        <title>The king cobra genome reveals dynamic gene evolution and adaptation in the snake venom system.</title>
        <authorList>
            <person name="Vonk F.J."/>
            <person name="Casewell N.R."/>
            <person name="Henkel C.V."/>
            <person name="Heimberg A.M."/>
            <person name="Jansen H.J."/>
            <person name="McCleary R.J."/>
            <person name="Kerkkamp H.M."/>
            <person name="Vos R.A."/>
            <person name="Guerreiro I."/>
            <person name="Calvete J.J."/>
            <person name="Wuster W."/>
            <person name="Woods A.E."/>
            <person name="Logan J.M."/>
            <person name="Harrison R.A."/>
            <person name="Castoe T.A."/>
            <person name="de Koning A.P."/>
            <person name="Pollock D.D."/>
            <person name="Yandell M."/>
            <person name="Calderon D."/>
            <person name="Renjifo C."/>
            <person name="Currier R.B."/>
            <person name="Salgado D."/>
            <person name="Pla D."/>
            <person name="Sanz L."/>
            <person name="Hyder A.S."/>
            <person name="Ribeiro J.M."/>
            <person name="Arntzen J.W."/>
            <person name="van den Thillart G.E."/>
            <person name="Boetzer M."/>
            <person name="Pirovano W."/>
            <person name="Dirks R.P."/>
            <person name="Spaink H.P."/>
            <person name="Duboule D."/>
            <person name="McGlinn E."/>
            <person name="Kini R.M."/>
            <person name="Richardson M.K."/>
        </authorList>
    </citation>
    <scope>NUCLEOTIDE SEQUENCE</scope>
    <source>
        <tissue evidence="2">Blood</tissue>
    </source>
</reference>
<evidence type="ECO:0000313" key="3">
    <source>
        <dbReference type="Proteomes" id="UP000018936"/>
    </source>
</evidence>
<dbReference type="EMBL" id="AZIM01002926">
    <property type="protein sequence ID" value="ETE63074.1"/>
    <property type="molecule type" value="Genomic_DNA"/>
</dbReference>
<keyword evidence="3" id="KW-1185">Reference proteome</keyword>
<proteinExistence type="predicted"/>
<accession>V8NLC4</accession>
<feature type="compositionally biased region" description="Basic and acidic residues" evidence="1">
    <location>
        <begin position="233"/>
        <end position="290"/>
    </location>
</feature>
<protein>
    <submittedName>
        <fullName evidence="2">Octapeptide-repeat protein T2</fullName>
    </submittedName>
</protein>
<gene>
    <name evidence="2" type="primary">Srst</name>
    <name evidence="2" type="ORF">L345_11170</name>
</gene>